<evidence type="ECO:0000313" key="3">
    <source>
        <dbReference type="Proteomes" id="UP000244896"/>
    </source>
</evidence>
<organism evidence="2 3">
    <name type="scientific">Ereboglobus luteus</name>
    <dbReference type="NCBI Taxonomy" id="1796921"/>
    <lineage>
        <taxon>Bacteria</taxon>
        <taxon>Pseudomonadati</taxon>
        <taxon>Verrucomicrobiota</taxon>
        <taxon>Opitutia</taxon>
        <taxon>Opitutales</taxon>
        <taxon>Opitutaceae</taxon>
        <taxon>Ereboglobus</taxon>
    </lineage>
</organism>
<sequence>MFRRKRNTTPPAQPRTESTVTVEDLLQFKKRAEQPSPEFWADFSHQLKQRQIAAAIQEKQSWWHALPRIAIAIPAGATAAIAIGFIVWRNAPPAAAPAVTAEQTLPEAKVAAPAIATLAPVKKAPAIRQAKVTHQPVVVTAQPQKPARQTAAEAAVEKPVAPEHLETARTVFTANAAPLPNDDSPARFTLFGAKSQTTKTASSAAFFSTPVAITGELLHATVEYATANAEPAASVSQETADPRRARLLTYADNTIPVANAATDNPRVARLRERVTSRFDDKALSDSISRIATTGDSLTIKF</sequence>
<dbReference type="Proteomes" id="UP000244896">
    <property type="component" value="Chromosome"/>
</dbReference>
<keyword evidence="1" id="KW-0472">Membrane</keyword>
<evidence type="ECO:0000313" key="2">
    <source>
        <dbReference type="EMBL" id="AWI08402.1"/>
    </source>
</evidence>
<keyword evidence="3" id="KW-1185">Reference proteome</keyword>
<dbReference type="EMBL" id="CP023004">
    <property type="protein sequence ID" value="AWI08402.1"/>
    <property type="molecule type" value="Genomic_DNA"/>
</dbReference>
<accession>A0A2U8E1J2</accession>
<name>A0A2U8E1J2_9BACT</name>
<dbReference type="OrthoDB" id="194993at2"/>
<dbReference type="RefSeq" id="WP_108824208.1">
    <property type="nucleotide sequence ID" value="NZ_CP023004.1"/>
</dbReference>
<keyword evidence="1" id="KW-0812">Transmembrane</keyword>
<proteinExistence type="predicted"/>
<keyword evidence="1" id="KW-1133">Transmembrane helix</keyword>
<evidence type="ECO:0000256" key="1">
    <source>
        <dbReference type="SAM" id="Phobius"/>
    </source>
</evidence>
<protein>
    <submittedName>
        <fullName evidence="2">Uncharacterized protein</fullName>
    </submittedName>
</protein>
<dbReference type="KEGG" id="elut:CKA38_03275"/>
<gene>
    <name evidence="2" type="ORF">CKA38_03275</name>
</gene>
<reference evidence="2 3" key="1">
    <citation type="journal article" date="2018" name="Syst. Appl. Microbiol.">
        <title>Ereboglobus luteus gen. nov. sp. nov. from cockroach guts, and new insights into the oxygen relationship of the genera Opitutus and Didymococcus (Verrucomicrobia: Opitutaceae).</title>
        <authorList>
            <person name="Tegtmeier D."/>
            <person name="Belitz A."/>
            <person name="Radek R."/>
            <person name="Heimerl T."/>
            <person name="Brune A."/>
        </authorList>
    </citation>
    <scope>NUCLEOTIDE SEQUENCE [LARGE SCALE GENOMIC DNA]</scope>
    <source>
        <strain evidence="2 3">Ho45</strain>
    </source>
</reference>
<feature type="transmembrane region" description="Helical" evidence="1">
    <location>
        <begin position="69"/>
        <end position="88"/>
    </location>
</feature>
<dbReference type="AlphaFoldDB" id="A0A2U8E1J2"/>